<gene>
    <name evidence="3" type="ORF">Pmar_PMAR005985</name>
</gene>
<dbReference type="GeneID" id="9065109"/>
<dbReference type="PANTHER" id="PTHR12286">
    <property type="entry name" value="SACCHAROPINE DEHYDROGENASE-LIKE OXIDOREDUCTASE"/>
    <property type="match status" value="1"/>
</dbReference>
<dbReference type="EMBL" id="GG680729">
    <property type="protein sequence ID" value="EER06223.1"/>
    <property type="molecule type" value="Genomic_DNA"/>
</dbReference>
<dbReference type="GO" id="GO:0009247">
    <property type="term" value="P:glycolipid biosynthetic process"/>
    <property type="evidence" value="ECO:0007669"/>
    <property type="project" value="TreeGrafter"/>
</dbReference>
<dbReference type="SUPFAM" id="SSF51735">
    <property type="entry name" value="NAD(P)-binding Rossmann-fold domains"/>
    <property type="match status" value="1"/>
</dbReference>
<dbReference type="InterPro" id="IPR036291">
    <property type="entry name" value="NAD(P)-bd_dom_sf"/>
</dbReference>
<comment type="similarity">
    <text evidence="1">Belongs to the saccharopine dehydrogenase family.</text>
</comment>
<dbReference type="RefSeq" id="XP_002774407.1">
    <property type="nucleotide sequence ID" value="XM_002774361.1"/>
</dbReference>
<feature type="domain" description="Saccharopine dehydrogenase NADP binding" evidence="2">
    <location>
        <begin position="31"/>
        <end position="100"/>
    </location>
</feature>
<dbReference type="GO" id="GO:0005886">
    <property type="term" value="C:plasma membrane"/>
    <property type="evidence" value="ECO:0007669"/>
    <property type="project" value="TreeGrafter"/>
</dbReference>
<evidence type="ECO:0000313" key="3">
    <source>
        <dbReference type="EMBL" id="EER06223.1"/>
    </source>
</evidence>
<accession>C5L9W7</accession>
<dbReference type="Proteomes" id="UP000007800">
    <property type="component" value="Unassembled WGS sequence"/>
</dbReference>
<dbReference type="InParanoid" id="C5L9W7"/>
<sequence>MLNIKSTSRPVDIAVFGATGFTGSLYAIPNLDDEESLHNIVARAKVVISAAGPFMAIGTPLVRACIACGTHYCDITGETPWVARDLLPLHEKAKMNKTFIVNFCGFDSQPADLLVGFAEKILKAPLLSAEAFVSMRGTFSGGTLQSGIAMAGVPEASDLYSLVETGRGSVEEMQDLASEQDGEIGNTGFGVSRMDLRPNLTSSTFQSATFACRSAKLDSGLVLADGDHAGDDNEFDADFLAFRRTLLKTIKNFLDTGEVGSTSSMIIELKDRLRDIERDGACHRWNKPIKNPETTQAEIAAMAVRQAKRRVQEVRRRRLIHSTGEGGGSPQALVAITGQ</sequence>
<name>C5L9W7_PERM5</name>
<proteinExistence type="inferred from homology"/>
<keyword evidence="4" id="KW-1185">Reference proteome</keyword>
<evidence type="ECO:0000313" key="4">
    <source>
        <dbReference type="Proteomes" id="UP000007800"/>
    </source>
</evidence>
<dbReference type="GO" id="GO:0005739">
    <property type="term" value="C:mitochondrion"/>
    <property type="evidence" value="ECO:0007669"/>
    <property type="project" value="TreeGrafter"/>
</dbReference>
<dbReference type="PANTHER" id="PTHR12286:SF5">
    <property type="entry name" value="SACCHAROPINE DEHYDROGENASE-LIKE OXIDOREDUCTASE"/>
    <property type="match status" value="1"/>
</dbReference>
<dbReference type="OrthoDB" id="10268090at2759"/>
<dbReference type="AlphaFoldDB" id="C5L9W7"/>
<reference evidence="3 4" key="1">
    <citation type="submission" date="2008-07" db="EMBL/GenBank/DDBJ databases">
        <authorList>
            <person name="El-Sayed N."/>
            <person name="Caler E."/>
            <person name="Inman J."/>
            <person name="Amedeo P."/>
            <person name="Hass B."/>
            <person name="Wortman J."/>
        </authorList>
    </citation>
    <scope>NUCLEOTIDE SEQUENCE [LARGE SCALE GENOMIC DNA]</scope>
    <source>
        <strain evidence="4">ATCC 50983 / TXsc</strain>
    </source>
</reference>
<organism evidence="4">
    <name type="scientific">Perkinsus marinus (strain ATCC 50983 / TXsc)</name>
    <dbReference type="NCBI Taxonomy" id="423536"/>
    <lineage>
        <taxon>Eukaryota</taxon>
        <taxon>Sar</taxon>
        <taxon>Alveolata</taxon>
        <taxon>Perkinsozoa</taxon>
        <taxon>Perkinsea</taxon>
        <taxon>Perkinsida</taxon>
        <taxon>Perkinsidae</taxon>
        <taxon>Perkinsus</taxon>
    </lineage>
</organism>
<dbReference type="InterPro" id="IPR051276">
    <property type="entry name" value="Saccharopine_DH-like_oxidrdct"/>
</dbReference>
<dbReference type="Gene3D" id="3.40.50.720">
    <property type="entry name" value="NAD(P)-binding Rossmann-like Domain"/>
    <property type="match status" value="1"/>
</dbReference>
<dbReference type="InterPro" id="IPR005097">
    <property type="entry name" value="Sacchrp_dh_NADP-bd"/>
</dbReference>
<protein>
    <recommendedName>
        <fullName evidence="2">Saccharopine dehydrogenase NADP binding domain-containing protein</fullName>
    </recommendedName>
</protein>
<dbReference type="GO" id="GO:0005811">
    <property type="term" value="C:lipid droplet"/>
    <property type="evidence" value="ECO:0007669"/>
    <property type="project" value="TreeGrafter"/>
</dbReference>
<dbReference type="Pfam" id="PF03435">
    <property type="entry name" value="Sacchrp_dh_NADP"/>
    <property type="match status" value="1"/>
</dbReference>
<evidence type="ECO:0000256" key="1">
    <source>
        <dbReference type="ARBA" id="ARBA00038048"/>
    </source>
</evidence>
<evidence type="ECO:0000259" key="2">
    <source>
        <dbReference type="Pfam" id="PF03435"/>
    </source>
</evidence>